<evidence type="ECO:0000313" key="3">
    <source>
        <dbReference type="Proteomes" id="UP000194761"/>
    </source>
</evidence>
<sequence>MTETDPESTSGEPPAQVPDDREDAGGADAPTGVDPGGPTPHVPDDRKGAAGSEAWDTEDGGGDGG</sequence>
<evidence type="ECO:0000313" key="2">
    <source>
        <dbReference type="EMBL" id="OUC93392.1"/>
    </source>
</evidence>
<comment type="caution">
    <text evidence="2">The sequence shown here is derived from an EMBL/GenBank/DDBJ whole genome shotgun (WGS) entry which is preliminary data.</text>
</comment>
<feature type="compositionally biased region" description="Acidic residues" evidence="1">
    <location>
        <begin position="55"/>
        <end position="65"/>
    </location>
</feature>
<organism evidence="2 3">
    <name type="scientific">Streptosporangium minutum</name>
    <dbReference type="NCBI Taxonomy" id="569862"/>
    <lineage>
        <taxon>Bacteria</taxon>
        <taxon>Bacillati</taxon>
        <taxon>Actinomycetota</taxon>
        <taxon>Actinomycetes</taxon>
        <taxon>Streptosporangiales</taxon>
        <taxon>Streptosporangiaceae</taxon>
        <taxon>Streptosporangium</taxon>
    </lineage>
</organism>
<gene>
    <name evidence="2" type="ORF">CA984_26485</name>
</gene>
<reference evidence="2 3" key="1">
    <citation type="submission" date="2017-05" db="EMBL/GenBank/DDBJ databases">
        <title>Biotechnological potential of actinobacteria isolated from South African environments.</title>
        <authorList>
            <person name="Le Roes-Hill M."/>
            <person name="Prins A."/>
            <person name="Durrell K.A."/>
        </authorList>
    </citation>
    <scope>NUCLEOTIDE SEQUENCE [LARGE SCALE GENOMIC DNA]</scope>
    <source>
        <strain evidence="2">M26</strain>
    </source>
</reference>
<dbReference type="AlphaFoldDB" id="A0A243RF86"/>
<dbReference type="EMBL" id="NGFP01000138">
    <property type="protein sequence ID" value="OUC93392.1"/>
    <property type="molecule type" value="Genomic_DNA"/>
</dbReference>
<feature type="region of interest" description="Disordered" evidence="1">
    <location>
        <begin position="1"/>
        <end position="65"/>
    </location>
</feature>
<keyword evidence="3" id="KW-1185">Reference proteome</keyword>
<accession>A0A243RF86</accession>
<protein>
    <submittedName>
        <fullName evidence="2">Uncharacterized protein</fullName>
    </submittedName>
</protein>
<dbReference type="Proteomes" id="UP000194761">
    <property type="component" value="Unassembled WGS sequence"/>
</dbReference>
<proteinExistence type="predicted"/>
<dbReference type="RefSeq" id="WP_031170762.1">
    <property type="nucleotide sequence ID" value="NZ_NGFP01000138.1"/>
</dbReference>
<name>A0A243RF86_9ACTN</name>
<evidence type="ECO:0000256" key="1">
    <source>
        <dbReference type="SAM" id="MobiDB-lite"/>
    </source>
</evidence>